<dbReference type="EMBL" id="JAGTAR010000016">
    <property type="protein sequence ID" value="MBR8536157.1"/>
    <property type="molecule type" value="Genomic_DNA"/>
</dbReference>
<dbReference type="GO" id="GO:0005764">
    <property type="term" value="C:lysosome"/>
    <property type="evidence" value="ECO:0007669"/>
    <property type="project" value="TreeGrafter"/>
</dbReference>
<dbReference type="PRINTS" id="PR00741">
    <property type="entry name" value="GLHYDRLASE29"/>
</dbReference>
<name>A0A941IYU8_9BACT</name>
<reference evidence="9" key="2">
    <citation type="submission" date="2021-04" db="EMBL/GenBank/DDBJ databases">
        <authorList>
            <person name="Zhang T."/>
            <person name="Zhang Y."/>
            <person name="Lu D."/>
            <person name="Zuo D."/>
            <person name="Du Z."/>
        </authorList>
    </citation>
    <scope>NUCLEOTIDE SEQUENCE</scope>
    <source>
        <strain evidence="9">JR1</strain>
    </source>
</reference>
<evidence type="ECO:0000313" key="9">
    <source>
        <dbReference type="EMBL" id="MBR8536157.1"/>
    </source>
</evidence>
<organism evidence="9 10">
    <name type="scientific">Carboxylicivirga sediminis</name>
    <dbReference type="NCBI Taxonomy" id="2006564"/>
    <lineage>
        <taxon>Bacteria</taxon>
        <taxon>Pseudomonadati</taxon>
        <taxon>Bacteroidota</taxon>
        <taxon>Bacteroidia</taxon>
        <taxon>Marinilabiliales</taxon>
        <taxon>Marinilabiliaceae</taxon>
        <taxon>Carboxylicivirga</taxon>
    </lineage>
</organism>
<dbReference type="EC" id="3.2.1.51" evidence="3"/>
<dbReference type="InterPro" id="IPR017853">
    <property type="entry name" value="GH"/>
</dbReference>
<dbReference type="PANTHER" id="PTHR10030:SF37">
    <property type="entry name" value="ALPHA-L-FUCOSIDASE-RELATED"/>
    <property type="match status" value="1"/>
</dbReference>
<feature type="domain" description="Alpha-L-fucosidase C-terminal" evidence="8">
    <location>
        <begin position="419"/>
        <end position="497"/>
    </location>
</feature>
<keyword evidence="6" id="KW-0326">Glycosidase</keyword>
<feature type="domain" description="Glycoside hydrolase family 29 N-terminal" evidence="7">
    <location>
        <begin position="26"/>
        <end position="393"/>
    </location>
</feature>
<evidence type="ECO:0000313" key="10">
    <source>
        <dbReference type="Proteomes" id="UP000679220"/>
    </source>
</evidence>
<dbReference type="Pfam" id="PF01120">
    <property type="entry name" value="Alpha_L_fucos"/>
    <property type="match status" value="1"/>
</dbReference>
<keyword evidence="10" id="KW-1185">Reference proteome</keyword>
<protein>
    <recommendedName>
        <fullName evidence="3">alpha-L-fucosidase</fullName>
        <ecNumber evidence="3">3.2.1.51</ecNumber>
    </recommendedName>
</protein>
<dbReference type="Gene3D" id="2.60.40.1180">
    <property type="entry name" value="Golgi alpha-mannosidase II"/>
    <property type="match status" value="1"/>
</dbReference>
<evidence type="ECO:0000256" key="5">
    <source>
        <dbReference type="ARBA" id="ARBA00022801"/>
    </source>
</evidence>
<comment type="caution">
    <text evidence="9">The sequence shown here is derived from an EMBL/GenBank/DDBJ whole genome shotgun (WGS) entry which is preliminary data.</text>
</comment>
<dbReference type="GO" id="GO:0004560">
    <property type="term" value="F:alpha-L-fucosidase activity"/>
    <property type="evidence" value="ECO:0007669"/>
    <property type="project" value="InterPro"/>
</dbReference>
<dbReference type="InterPro" id="IPR057739">
    <property type="entry name" value="Glyco_hydro_29_N"/>
</dbReference>
<dbReference type="PIRSF" id="PIRSF001092">
    <property type="entry name" value="Alpha-L-fucosidase"/>
    <property type="match status" value="1"/>
</dbReference>
<dbReference type="InterPro" id="IPR013780">
    <property type="entry name" value="Glyco_hydro_b"/>
</dbReference>
<dbReference type="RefSeq" id="WP_212190934.1">
    <property type="nucleotide sequence ID" value="NZ_JAGTAR010000016.1"/>
</dbReference>
<evidence type="ECO:0000256" key="3">
    <source>
        <dbReference type="ARBA" id="ARBA00012662"/>
    </source>
</evidence>
<evidence type="ECO:0000256" key="1">
    <source>
        <dbReference type="ARBA" id="ARBA00004071"/>
    </source>
</evidence>
<accession>A0A941IYU8</accession>
<dbReference type="GO" id="GO:0006004">
    <property type="term" value="P:fucose metabolic process"/>
    <property type="evidence" value="ECO:0007669"/>
    <property type="project" value="InterPro"/>
</dbReference>
<keyword evidence="5" id="KW-0378">Hydrolase</keyword>
<comment type="function">
    <text evidence="1">Alpha-L-fucosidase is responsible for hydrolyzing the alpha-1,6-linked fucose joined to the reducing-end N-acetylglucosamine of the carbohydrate moieties of glycoproteins.</text>
</comment>
<evidence type="ECO:0000259" key="8">
    <source>
        <dbReference type="Pfam" id="PF16757"/>
    </source>
</evidence>
<dbReference type="PANTHER" id="PTHR10030">
    <property type="entry name" value="ALPHA-L-FUCOSIDASE"/>
    <property type="match status" value="1"/>
</dbReference>
<comment type="similarity">
    <text evidence="2">Belongs to the glycosyl hydrolase 29 family.</text>
</comment>
<reference evidence="9" key="1">
    <citation type="journal article" date="2018" name="Int. J. Syst. Evol. Microbiol.">
        <title>Carboxylicivirga sediminis sp. nov., isolated from coastal sediment.</title>
        <authorList>
            <person name="Wang F.Q."/>
            <person name="Ren L.H."/>
            <person name="Zou R.J."/>
            <person name="Sun Y.Z."/>
            <person name="Liu X.J."/>
            <person name="Jiang F."/>
            <person name="Liu L.J."/>
        </authorList>
    </citation>
    <scope>NUCLEOTIDE SEQUENCE</scope>
    <source>
        <strain evidence="9">JR1</strain>
    </source>
</reference>
<proteinExistence type="inferred from homology"/>
<evidence type="ECO:0000256" key="2">
    <source>
        <dbReference type="ARBA" id="ARBA00007951"/>
    </source>
</evidence>
<dbReference type="InterPro" id="IPR016286">
    <property type="entry name" value="FUC_metazoa-typ"/>
</dbReference>
<dbReference type="SMART" id="SM00812">
    <property type="entry name" value="Alpha_L_fucos"/>
    <property type="match status" value="1"/>
</dbReference>
<dbReference type="Gene3D" id="3.20.20.80">
    <property type="entry name" value="Glycosidases"/>
    <property type="match status" value="1"/>
</dbReference>
<keyword evidence="4" id="KW-0732">Signal</keyword>
<gene>
    <name evidence="9" type="ORF">KDU71_11360</name>
</gene>
<evidence type="ECO:0000256" key="6">
    <source>
        <dbReference type="ARBA" id="ARBA00023295"/>
    </source>
</evidence>
<evidence type="ECO:0000256" key="4">
    <source>
        <dbReference type="ARBA" id="ARBA00022729"/>
    </source>
</evidence>
<dbReference type="PROSITE" id="PS51257">
    <property type="entry name" value="PROKAR_LIPOPROTEIN"/>
    <property type="match status" value="1"/>
</dbReference>
<dbReference type="GO" id="GO:0016139">
    <property type="term" value="P:glycoside catabolic process"/>
    <property type="evidence" value="ECO:0007669"/>
    <property type="project" value="TreeGrafter"/>
</dbReference>
<dbReference type="Proteomes" id="UP000679220">
    <property type="component" value="Unassembled WGS sequence"/>
</dbReference>
<evidence type="ECO:0000259" key="7">
    <source>
        <dbReference type="Pfam" id="PF01120"/>
    </source>
</evidence>
<dbReference type="InterPro" id="IPR000933">
    <property type="entry name" value="Glyco_hydro_29"/>
</dbReference>
<dbReference type="InterPro" id="IPR031919">
    <property type="entry name" value="Fucosidase_C"/>
</dbReference>
<sequence length="506" mass="57886">MIKTVTYSALFLLLATVSCTGKSKQKAHSTASKIYNPSHESIATYDVPSWYSDGKLGIFMHLSAFSVPAYKNEWYPTLMYYEKDNPNIKHHEWSKTFRDHHEATYGSLKEFGYKDFIPMLKMEKFDADYYADLVKKSGASYFAAPAVHHDGFAMWDSKVIEWNAAKMGPKRDVVGELTAAMRSKGIKTGVSTHYGRHWKYYTFRPEFDTWDPANEGLYGKRRGDTDPPRPEDALKWESVINELVDTYQPDYIFVDGGICDAYAEYQKEYFRDAMYRTLARYYNKSLEWDKEVVLSWKRDAMLKGEAVYDTEKNLEEGIPSRPWQAHFTANGRWAYTGETGAYPINAVLRCFIDLVSRNGNLLLNIAPRPDGTLDKPQEELLLQIGEWLTINGEGIIGSQPWTIYGEGQLNSLRGGSNINDYDKNAVRYTQNNGSLYAWFVTWPEEGKLTLPHAAKFNPETITPLGGGEKLKFTKEGDSLIVELPNEQFGNYLWGIKLVKDELGQRE</sequence>
<dbReference type="Pfam" id="PF16757">
    <property type="entry name" value="Fucosidase_C"/>
    <property type="match status" value="1"/>
</dbReference>
<dbReference type="SUPFAM" id="SSF51445">
    <property type="entry name" value="(Trans)glycosidases"/>
    <property type="match status" value="1"/>
</dbReference>
<dbReference type="AlphaFoldDB" id="A0A941IYU8"/>